<comment type="caution">
    <text evidence="2">The sequence shown here is derived from an EMBL/GenBank/DDBJ whole genome shotgun (WGS) entry which is preliminary data.</text>
</comment>
<organism evidence="2 3">
    <name type="scientific">Aureobasidium melanogenum</name>
    <name type="common">Aureobasidium pullulans var. melanogenum</name>
    <dbReference type="NCBI Taxonomy" id="46634"/>
    <lineage>
        <taxon>Eukaryota</taxon>
        <taxon>Fungi</taxon>
        <taxon>Dikarya</taxon>
        <taxon>Ascomycota</taxon>
        <taxon>Pezizomycotina</taxon>
        <taxon>Dothideomycetes</taxon>
        <taxon>Dothideomycetidae</taxon>
        <taxon>Dothideales</taxon>
        <taxon>Saccotheciaceae</taxon>
        <taxon>Aureobasidium</taxon>
    </lineage>
</organism>
<dbReference type="EMBL" id="JAHFXS010001018">
    <property type="protein sequence ID" value="KAG9980226.1"/>
    <property type="molecule type" value="Genomic_DNA"/>
</dbReference>
<sequence length="288" mass="32344">MATVPPTAGAAAPVPATTVTDGGSPVKQNKTCTKKTIPGTAIRTKQCCFNEPGGPWPHNVMLQAATCADMKERMMTLIVGSEEAHFTWFHEVLSFHSSFFAGAIKYSWSTESQDKIITDHKVGGYGAGSNNPSLTPWDYWDLMVELYIFGNKYNIPRLQNVAINEIITLFREQFAFPRASTIYKIYERTPFGVSLRRLVTDIVVLSHENVEALIDGQSRFGEGFHFDFIHDLIKRLYRAASHPNGFESQRRSRKDWGAVSPCRYHVSELNARLNGKEILERSRAEGLP</sequence>
<name>A0A9P8FSU0_AURME</name>
<evidence type="ECO:0000313" key="3">
    <source>
        <dbReference type="Proteomes" id="UP000729357"/>
    </source>
</evidence>
<dbReference type="AlphaFoldDB" id="A0A9P8FSU0"/>
<feature type="region of interest" description="Disordered" evidence="1">
    <location>
        <begin position="1"/>
        <end position="27"/>
    </location>
</feature>
<reference evidence="2" key="1">
    <citation type="journal article" date="2021" name="J Fungi (Basel)">
        <title>Virulence traits and population genomics of the black yeast Aureobasidium melanogenum.</title>
        <authorList>
            <person name="Cernosa A."/>
            <person name="Sun X."/>
            <person name="Gostincar C."/>
            <person name="Fang C."/>
            <person name="Gunde-Cimerman N."/>
            <person name="Song Z."/>
        </authorList>
    </citation>
    <scope>NUCLEOTIDE SEQUENCE</scope>
    <source>
        <strain evidence="2">EXF-9298</strain>
    </source>
</reference>
<dbReference type="Proteomes" id="UP000729357">
    <property type="component" value="Unassembled WGS sequence"/>
</dbReference>
<feature type="compositionally biased region" description="Low complexity" evidence="1">
    <location>
        <begin position="1"/>
        <end position="20"/>
    </location>
</feature>
<keyword evidence="3" id="KW-1185">Reference proteome</keyword>
<proteinExistence type="predicted"/>
<evidence type="ECO:0000313" key="2">
    <source>
        <dbReference type="EMBL" id="KAG9980226.1"/>
    </source>
</evidence>
<dbReference type="PANTHER" id="PTHR47843">
    <property type="entry name" value="BTB DOMAIN-CONTAINING PROTEIN-RELATED"/>
    <property type="match status" value="1"/>
</dbReference>
<protein>
    <recommendedName>
        <fullName evidence="4">BTB domain-containing protein</fullName>
    </recommendedName>
</protein>
<feature type="non-terminal residue" evidence="2">
    <location>
        <position position="288"/>
    </location>
</feature>
<dbReference type="PANTHER" id="PTHR47843:SF2">
    <property type="entry name" value="BTB DOMAIN-CONTAINING PROTEIN"/>
    <property type="match status" value="1"/>
</dbReference>
<evidence type="ECO:0008006" key="4">
    <source>
        <dbReference type="Google" id="ProtNLM"/>
    </source>
</evidence>
<evidence type="ECO:0000256" key="1">
    <source>
        <dbReference type="SAM" id="MobiDB-lite"/>
    </source>
</evidence>
<accession>A0A9P8FSU0</accession>
<reference evidence="2" key="2">
    <citation type="submission" date="2021-08" db="EMBL/GenBank/DDBJ databases">
        <authorList>
            <person name="Gostincar C."/>
            <person name="Sun X."/>
            <person name="Song Z."/>
            <person name="Gunde-Cimerman N."/>
        </authorList>
    </citation>
    <scope>NUCLEOTIDE SEQUENCE</scope>
    <source>
        <strain evidence="2">EXF-9298</strain>
    </source>
</reference>
<gene>
    <name evidence="2" type="ORF">KCU98_g8293</name>
</gene>